<name>A0A2S2QTJ2_9HEMI</name>
<protein>
    <submittedName>
        <fullName evidence="3">Zinc finger MYM-type protein 1</fullName>
    </submittedName>
</protein>
<proteinExistence type="predicted"/>
<dbReference type="InterPro" id="IPR006580">
    <property type="entry name" value="Znf_TTF"/>
</dbReference>
<feature type="compositionally biased region" description="Polar residues" evidence="1">
    <location>
        <begin position="45"/>
        <end position="54"/>
    </location>
</feature>
<sequence length="775" mass="88707">MSSQRSDCENRKRKAHKEAKLVKIKSQCSIKNYFSLNILHFQDSSSANTTGSISDESKKSEYKNVHNDDSSPANIIISLSDESKKSEYKNVHIDDASPANIIISLSDESKKSEYKNVHIDDVNMVNVYDPVTPLPKDRLEFQNRILKGRYKPILDLYPRSTQNSKRRSFQKNWYDIFDWLEYSDASDTAFCFPCRCFKGNEINSCYSDTTFSKKGFKSWYRAIDAFKKHQLSKCHLNSVKALNDFIHLKSIDCVLDKNRLKEISRKEKDRLKNREFMKRVIDIIICLGKSGRPFRGHDEKSDSCNQGLFKELVILLTKYDIVLQNHFQDVQKNALYTSNRIQNDLITSIKNVILQNIKNSLKNSFISILADETTDVGHSEQLSIVFRYFDDEKNRPVETYIALKQMKSVTAQAIFDVLHEVLILMGKDWHSVLSVCFDGASAMAGKIGGVQTKCKEKNSSIKYVHCYAHCLNLALVDSVCDKSKNFKRNRLVFNFFGTIQFIYNFIESSAMRHAILEKISKDVGIKLITLKSCSITHWACRAEAVKSVLNNYEVLLLAIEDICESSSVPEMCAKGMGLKYQLKNFDFIFGLYLLNPILNLILKTSSILQSPNMDLVLAINSVQSLVQNLEAMRNNDEDFKNIYQQSVELCNKNGVQVPEVVNRKVSTRIDKMSNSQFFFKTKYDELKITVYNHLLDELISGINTRFNQETVELVQSVAGMIRLESTPEMISILSKFANVPEEILVSEIKLLKYLPVTDGKPNTLNSNTNNESIHE</sequence>
<evidence type="ECO:0000259" key="2">
    <source>
        <dbReference type="SMART" id="SM00597"/>
    </source>
</evidence>
<dbReference type="Pfam" id="PF14291">
    <property type="entry name" value="DUF4371"/>
    <property type="match status" value="1"/>
</dbReference>
<dbReference type="PANTHER" id="PTHR45749:SF21">
    <property type="entry name" value="DUF4371 DOMAIN-CONTAINING PROTEIN"/>
    <property type="match status" value="1"/>
</dbReference>
<dbReference type="PANTHER" id="PTHR45749">
    <property type="match status" value="1"/>
</dbReference>
<feature type="compositionally biased region" description="Basic and acidic residues" evidence="1">
    <location>
        <begin position="55"/>
        <end position="67"/>
    </location>
</feature>
<dbReference type="SUPFAM" id="SSF53098">
    <property type="entry name" value="Ribonuclease H-like"/>
    <property type="match status" value="1"/>
</dbReference>
<feature type="domain" description="TTF-type" evidence="2">
    <location>
        <begin position="165"/>
        <end position="269"/>
    </location>
</feature>
<accession>A0A2S2QTJ2</accession>
<dbReference type="InterPro" id="IPR025398">
    <property type="entry name" value="DUF4371"/>
</dbReference>
<reference evidence="3" key="1">
    <citation type="submission" date="2018-04" db="EMBL/GenBank/DDBJ databases">
        <title>Transcriptome assembly of Sipha flava.</title>
        <authorList>
            <person name="Scully E.D."/>
            <person name="Geib S.M."/>
            <person name="Palmer N.A."/>
            <person name="Koch K."/>
            <person name="Bradshaw J."/>
            <person name="Heng-Moss T."/>
            <person name="Sarath G."/>
        </authorList>
    </citation>
    <scope>NUCLEOTIDE SEQUENCE</scope>
</reference>
<dbReference type="InterPro" id="IPR012337">
    <property type="entry name" value="RNaseH-like_sf"/>
</dbReference>
<gene>
    <name evidence="3" type="primary">ZMYM1_110</name>
    <name evidence="3" type="ORF">g.37802</name>
</gene>
<feature type="region of interest" description="Disordered" evidence="1">
    <location>
        <begin position="45"/>
        <end position="67"/>
    </location>
</feature>
<evidence type="ECO:0000256" key="1">
    <source>
        <dbReference type="SAM" id="MobiDB-lite"/>
    </source>
</evidence>
<dbReference type="SMART" id="SM00597">
    <property type="entry name" value="ZnF_TTF"/>
    <property type="match status" value="1"/>
</dbReference>
<organism evidence="3">
    <name type="scientific">Sipha flava</name>
    <name type="common">yellow sugarcane aphid</name>
    <dbReference type="NCBI Taxonomy" id="143950"/>
    <lineage>
        <taxon>Eukaryota</taxon>
        <taxon>Metazoa</taxon>
        <taxon>Ecdysozoa</taxon>
        <taxon>Arthropoda</taxon>
        <taxon>Hexapoda</taxon>
        <taxon>Insecta</taxon>
        <taxon>Pterygota</taxon>
        <taxon>Neoptera</taxon>
        <taxon>Paraneoptera</taxon>
        <taxon>Hemiptera</taxon>
        <taxon>Sternorrhyncha</taxon>
        <taxon>Aphidomorpha</taxon>
        <taxon>Aphidoidea</taxon>
        <taxon>Aphididae</taxon>
        <taxon>Sipha</taxon>
    </lineage>
</organism>
<evidence type="ECO:0000313" key="3">
    <source>
        <dbReference type="EMBL" id="MBY81038.1"/>
    </source>
</evidence>
<dbReference type="OrthoDB" id="6613634at2759"/>
<dbReference type="AlphaFoldDB" id="A0A2S2QTJ2"/>
<dbReference type="EMBL" id="GGMS01011835">
    <property type="protein sequence ID" value="MBY81038.1"/>
    <property type="molecule type" value="Transcribed_RNA"/>
</dbReference>